<dbReference type="Proteomes" id="UP000029393">
    <property type="component" value="Unassembled WGS sequence"/>
</dbReference>
<comment type="caution">
    <text evidence="1">The sequence shown here is derived from an EMBL/GenBank/DDBJ whole genome shotgun (WGS) entry which is preliminary data.</text>
</comment>
<dbReference type="EMBL" id="AVCK01000006">
    <property type="protein sequence ID" value="KFN47809.1"/>
    <property type="molecule type" value="Genomic_DNA"/>
</dbReference>
<name>A0A091BAE3_9GAMM</name>
<organism evidence="1 2">
    <name type="scientific">Arenimonas metalli CF5-1</name>
    <dbReference type="NCBI Taxonomy" id="1384056"/>
    <lineage>
        <taxon>Bacteria</taxon>
        <taxon>Pseudomonadati</taxon>
        <taxon>Pseudomonadota</taxon>
        <taxon>Gammaproteobacteria</taxon>
        <taxon>Lysobacterales</taxon>
        <taxon>Lysobacteraceae</taxon>
        <taxon>Arenimonas</taxon>
    </lineage>
</organism>
<protein>
    <recommendedName>
        <fullName evidence="3">DUF3501 domain-containing protein</fullName>
    </recommendedName>
</protein>
<dbReference type="RefSeq" id="WP_034210399.1">
    <property type="nucleotide sequence ID" value="NZ_AVCK01000006.1"/>
</dbReference>
<proteinExistence type="predicted"/>
<dbReference type="PATRIC" id="fig|1384056.3.peg.398"/>
<evidence type="ECO:0008006" key="3">
    <source>
        <dbReference type="Google" id="ProtNLM"/>
    </source>
</evidence>
<evidence type="ECO:0000313" key="1">
    <source>
        <dbReference type="EMBL" id="KFN47809.1"/>
    </source>
</evidence>
<keyword evidence="2" id="KW-1185">Reference proteome</keyword>
<dbReference type="InterPro" id="IPR021890">
    <property type="entry name" value="DUF3501"/>
</dbReference>
<accession>A0A091BAE3</accession>
<dbReference type="Pfam" id="PF12007">
    <property type="entry name" value="DUF3501"/>
    <property type="match status" value="1"/>
</dbReference>
<gene>
    <name evidence="1" type="ORF">N787_07660</name>
</gene>
<evidence type="ECO:0000313" key="2">
    <source>
        <dbReference type="Proteomes" id="UP000029393"/>
    </source>
</evidence>
<dbReference type="STRING" id="1384056.N787_07660"/>
<dbReference type="OrthoDB" id="9780579at2"/>
<dbReference type="AlphaFoldDB" id="A0A091BAE3"/>
<sequence length="193" mass="20847">MQKLTRAGLLSPEAYAAVRPALRARLAAHKQRRRVALGDYATLLFEDRLTVQFQVQEMLRVERLADAGAIDDELAAYNPLVPDGANLKATLMFAFADAAARQQALGALGGVEHRVYARVGARTPVFAIADEDLPRSEGGKTSAVHFLRFEFAPAAIAAIRAGDALAFGIADDRLPVETTLDAITREALAEDFD</sequence>
<reference evidence="1 2" key="1">
    <citation type="submission" date="2013-09" db="EMBL/GenBank/DDBJ databases">
        <title>Genome sequencing of Arenimonas metalli.</title>
        <authorList>
            <person name="Chen F."/>
            <person name="Wang G."/>
        </authorList>
    </citation>
    <scope>NUCLEOTIDE SEQUENCE [LARGE SCALE GENOMIC DNA]</scope>
    <source>
        <strain evidence="1 2">CF5-1</strain>
    </source>
</reference>
<dbReference type="eggNOG" id="COG0247">
    <property type="taxonomic scope" value="Bacteria"/>
</dbReference>